<evidence type="ECO:0000256" key="8">
    <source>
        <dbReference type="ARBA" id="ARBA00030291"/>
    </source>
</evidence>
<dbReference type="Proteomes" id="UP001164746">
    <property type="component" value="Chromosome 11"/>
</dbReference>
<evidence type="ECO:0000256" key="2">
    <source>
        <dbReference type="ARBA" id="ARBA00005008"/>
    </source>
</evidence>
<dbReference type="InterPro" id="IPR018146">
    <property type="entry name" value="Glyoxalase_1_CS"/>
</dbReference>
<dbReference type="EMBL" id="CP111022">
    <property type="protein sequence ID" value="WAR18491.1"/>
    <property type="molecule type" value="Genomic_DNA"/>
</dbReference>
<evidence type="ECO:0000256" key="3">
    <source>
        <dbReference type="ARBA" id="ARBA00010363"/>
    </source>
</evidence>
<organism evidence="14 15">
    <name type="scientific">Mya arenaria</name>
    <name type="common">Soft-shell clam</name>
    <dbReference type="NCBI Taxonomy" id="6604"/>
    <lineage>
        <taxon>Eukaryota</taxon>
        <taxon>Metazoa</taxon>
        <taxon>Spiralia</taxon>
        <taxon>Lophotrochozoa</taxon>
        <taxon>Mollusca</taxon>
        <taxon>Bivalvia</taxon>
        <taxon>Autobranchia</taxon>
        <taxon>Heteroconchia</taxon>
        <taxon>Euheterodonta</taxon>
        <taxon>Imparidentia</taxon>
        <taxon>Neoheterodontei</taxon>
        <taxon>Myida</taxon>
        <taxon>Myoidea</taxon>
        <taxon>Myidae</taxon>
        <taxon>Mya</taxon>
    </lineage>
</organism>
<keyword evidence="5" id="KW-0479">Metal-binding</keyword>
<comment type="pathway">
    <text evidence="2">Secondary metabolite metabolism; methylglyoxal degradation; (R)-lactate from methylglyoxal: step 1/2.</text>
</comment>
<dbReference type="PROSITE" id="PS51819">
    <property type="entry name" value="VOC"/>
    <property type="match status" value="1"/>
</dbReference>
<evidence type="ECO:0000256" key="5">
    <source>
        <dbReference type="ARBA" id="ARBA00022723"/>
    </source>
</evidence>
<protein>
    <recommendedName>
        <fullName evidence="4">lactoylglutathione lyase</fullName>
        <ecNumber evidence="4">4.4.1.5</ecNumber>
    </recommendedName>
    <alternativeName>
        <fullName evidence="9">Aldoketomutase</fullName>
    </alternativeName>
    <alternativeName>
        <fullName evidence="8">Ketone-aldehyde mutase</fullName>
    </alternativeName>
    <alternativeName>
        <fullName evidence="10">Methylglyoxalase</fullName>
    </alternativeName>
    <alternativeName>
        <fullName evidence="11">S-D-lactoylglutathione methylglyoxal lyase</fullName>
    </alternativeName>
</protein>
<dbReference type="InterPro" id="IPR029068">
    <property type="entry name" value="Glyas_Bleomycin-R_OHBP_Dase"/>
</dbReference>
<evidence type="ECO:0000256" key="1">
    <source>
        <dbReference type="ARBA" id="ARBA00001947"/>
    </source>
</evidence>
<dbReference type="PROSITE" id="PS00934">
    <property type="entry name" value="GLYOXALASE_I_1"/>
    <property type="match status" value="1"/>
</dbReference>
<dbReference type="EC" id="4.4.1.5" evidence="4"/>
<name>A0ABY7FGX7_MYAAR</name>
<dbReference type="Gene3D" id="3.10.180.10">
    <property type="entry name" value="2,3-Dihydroxybiphenyl 1,2-Dioxygenase, domain 1"/>
    <property type="match status" value="1"/>
</dbReference>
<dbReference type="InterPro" id="IPR004361">
    <property type="entry name" value="Glyoxalase_1"/>
</dbReference>
<accession>A0ABY7FGX7</accession>
<keyword evidence="7" id="KW-0456">Lyase</keyword>
<comment type="similarity">
    <text evidence="3">Belongs to the glyoxalase I family.</text>
</comment>
<evidence type="ECO:0000256" key="7">
    <source>
        <dbReference type="ARBA" id="ARBA00023239"/>
    </source>
</evidence>
<evidence type="ECO:0000313" key="14">
    <source>
        <dbReference type="EMBL" id="WAR18491.1"/>
    </source>
</evidence>
<dbReference type="Pfam" id="PF00903">
    <property type="entry name" value="Glyoxalase"/>
    <property type="match status" value="1"/>
</dbReference>
<dbReference type="SUPFAM" id="SSF54593">
    <property type="entry name" value="Glyoxalase/Bleomycin resistance protein/Dihydroxybiphenyl dioxygenase"/>
    <property type="match status" value="1"/>
</dbReference>
<sequence length="578" mass="64451">MFPSGDTEIWLAFPVGFFHAMPGPWKAKLNQLVSGQRMTRSSQCQWLDCFLAHSNDETFELDSHLHVDPSQMSHQMVCLYASLCLEYVLESFSKAFTDAAFEKLTVRSVYFHWGLSNPNNIPAGAMPENKYLALGDNHTPDKPHIGLGGDDLQAVTRSLSLNSSRGPNCDTVGGRTMLVTLKSRRGICGWGAARSSLKIWVSDKEWLISKSLIDFIMQQTMYRIKDPRRSLEFYTNVLGMRLLEKFDFPAMEFSLYFMGYEKAEDRPADRKERIQWLFTRPATIELTHNWGTENKEGEPYHNGNKDPRGFGHIGLNVPDVYKACERFEKLGVKFVKTPDGGKMKGLAFIQDPDGYWIEILSAIQMSEDMKALLAWSGLQCQRDMSVPASGEEKFSVIDYLGREGVIPSLTLAPNVLEQRARPTHLQSPSNLSLTWVTNRDCLVGKATADVRQEAEFASGGCVSLKVNLSQKELGQGEPAEELGQGEPAEELGQGEPAEELGQGEPAEELGQGEPAEYLAYLVPYPDDEGSVHLALVQQSQGLRQKAEEVGELFSFLKLVLLQDAVQSATIDICSYSPK</sequence>
<evidence type="ECO:0000256" key="12">
    <source>
        <dbReference type="SAM" id="MobiDB-lite"/>
    </source>
</evidence>
<dbReference type="NCBIfam" id="TIGR00068">
    <property type="entry name" value="glyox_I"/>
    <property type="match status" value="1"/>
</dbReference>
<evidence type="ECO:0000313" key="15">
    <source>
        <dbReference type="Proteomes" id="UP001164746"/>
    </source>
</evidence>
<evidence type="ECO:0000256" key="4">
    <source>
        <dbReference type="ARBA" id="ARBA00012081"/>
    </source>
</evidence>
<proteinExistence type="inferred from homology"/>
<reference evidence="14" key="1">
    <citation type="submission" date="2022-11" db="EMBL/GenBank/DDBJ databases">
        <title>Centuries of genome instability and evolution in soft-shell clam transmissible cancer (bioRxiv).</title>
        <authorList>
            <person name="Hart S.F.M."/>
            <person name="Yonemitsu M.A."/>
            <person name="Giersch R.M."/>
            <person name="Beal B.F."/>
            <person name="Arriagada G."/>
            <person name="Davis B.W."/>
            <person name="Ostrander E.A."/>
            <person name="Goff S.P."/>
            <person name="Metzger M.J."/>
        </authorList>
    </citation>
    <scope>NUCLEOTIDE SEQUENCE</scope>
    <source>
        <strain evidence="14">MELC-2E11</strain>
        <tissue evidence="14">Siphon/mantle</tissue>
    </source>
</reference>
<dbReference type="InterPro" id="IPR037523">
    <property type="entry name" value="VOC_core"/>
</dbReference>
<evidence type="ECO:0000256" key="11">
    <source>
        <dbReference type="ARBA" id="ARBA00033298"/>
    </source>
</evidence>
<keyword evidence="6" id="KW-0862">Zinc</keyword>
<evidence type="ECO:0000259" key="13">
    <source>
        <dbReference type="PROSITE" id="PS51819"/>
    </source>
</evidence>
<dbReference type="PANTHER" id="PTHR10374">
    <property type="entry name" value="LACTOYLGLUTATHIONE LYASE GLYOXALASE I"/>
    <property type="match status" value="1"/>
</dbReference>
<dbReference type="CDD" id="cd07233">
    <property type="entry name" value="GlxI_Zn"/>
    <property type="match status" value="1"/>
</dbReference>
<dbReference type="PANTHER" id="PTHR10374:SF30">
    <property type="entry name" value="LACTOYLGLUTATHIONE LYASE"/>
    <property type="match status" value="1"/>
</dbReference>
<feature type="non-terminal residue" evidence="14">
    <location>
        <position position="1"/>
    </location>
</feature>
<dbReference type="InterPro" id="IPR004360">
    <property type="entry name" value="Glyas_Fos-R_dOase_dom"/>
</dbReference>
<gene>
    <name evidence="14" type="ORF">MAR_000329</name>
</gene>
<evidence type="ECO:0000256" key="6">
    <source>
        <dbReference type="ARBA" id="ARBA00022833"/>
    </source>
</evidence>
<comment type="cofactor">
    <cofactor evidence="1">
        <name>Zn(2+)</name>
        <dbReference type="ChEBI" id="CHEBI:29105"/>
    </cofactor>
</comment>
<feature type="region of interest" description="Disordered" evidence="12">
    <location>
        <begin position="474"/>
        <end position="508"/>
    </location>
</feature>
<evidence type="ECO:0000256" key="9">
    <source>
        <dbReference type="ARBA" id="ARBA00030892"/>
    </source>
</evidence>
<evidence type="ECO:0000256" key="10">
    <source>
        <dbReference type="ARBA" id="ARBA00032460"/>
    </source>
</evidence>
<feature type="domain" description="VOC" evidence="13">
    <location>
        <begin position="216"/>
        <end position="362"/>
    </location>
</feature>
<keyword evidence="15" id="KW-1185">Reference proteome</keyword>